<sequence>MGEIFERERSATELGFTGERLTGTMQGQIEIEHLHRYFLARQASRGLDVLDIACGEGYGSALLAQVARSVVGVDVSDEAVGFARQSYRRDNLRFLTGDGRAIPLGDASVDVVASFETLEHLYEQEQFLAECRRVLRPGGLLLISTPDREVYSPDGSTANRFHVRELDLAEFHAALAPHFPHVGMFRQRPMLGSAILPLAPDSAARPAITFEQRGRDTFEANAGLPRALYLLAYCSDRPVAPPSASLYIETSQIELRAAEAARQQEALRVEAANRAAELAAARLRHAAELAAERSRHAAALDTEERRHAGELASALAAAHESHAQRMAVQAAAVAAMQEDHARQLAAECSHAAAAHARVGAIEASTIWRATGPLRAALSAAPGIRRLGRRGAKLAWWSLTFQLPDRLRQRRQIQALIAEAAAAPPAPPAPIPEPLPEPAPAPLPDPLPARTTLSPVALRVQQRALGSLLAPPRLAITIGLVTYDNDPAELARCIASARLALAQVDGPGRILAIDNGRPTPPTEGVEWLPSAGNIGFGAAHNRLMQAAFAGGAELYVAVNPDGAFFPDCLAAIARMHAAHAGQALIEACQFPAEHPKAYDPVTFETAWASGACLAVPRGLHEAIGGFDEDFFMYCEDVDLSWRARAHGFAVLINPAALFLHAVTNRTHRPQLWPMMLRSGHVLARKWGNPEFVAWAEAQLASLGEAPPGAEPKPVPESWHDIPDFSRGFSFSPVRW</sequence>
<dbReference type="PANTHER" id="PTHR43179">
    <property type="entry name" value="RHAMNOSYLTRANSFERASE WBBL"/>
    <property type="match status" value="1"/>
</dbReference>
<evidence type="ECO:0000313" key="3">
    <source>
        <dbReference type="EMBL" id="MDN3567120.1"/>
    </source>
</evidence>
<dbReference type="SUPFAM" id="SSF53335">
    <property type="entry name" value="S-adenosyl-L-methionine-dependent methyltransferases"/>
    <property type="match status" value="1"/>
</dbReference>
<dbReference type="Proteomes" id="UP001529369">
    <property type="component" value="Unassembled WGS sequence"/>
</dbReference>
<dbReference type="GO" id="GO:0032259">
    <property type="term" value="P:methylation"/>
    <property type="evidence" value="ECO:0007669"/>
    <property type="project" value="UniProtKB-KW"/>
</dbReference>
<dbReference type="PANTHER" id="PTHR43179:SF7">
    <property type="entry name" value="RHAMNOSYLTRANSFERASE WBBL"/>
    <property type="match status" value="1"/>
</dbReference>
<reference evidence="4" key="1">
    <citation type="journal article" date="2019" name="Int. J. Syst. Evol. Microbiol.">
        <title>The Global Catalogue of Microorganisms (GCM) 10K type strain sequencing project: providing services to taxonomists for standard genome sequencing and annotation.</title>
        <authorList>
            <consortium name="The Broad Institute Genomics Platform"/>
            <consortium name="The Broad Institute Genome Sequencing Center for Infectious Disease"/>
            <person name="Wu L."/>
            <person name="Ma J."/>
        </authorList>
    </citation>
    <scope>NUCLEOTIDE SEQUENCE [LARGE SCALE GENOMIC DNA]</scope>
    <source>
        <strain evidence="4">CECT 7131</strain>
    </source>
</reference>
<dbReference type="SUPFAM" id="SSF53448">
    <property type="entry name" value="Nucleotide-diphospho-sugar transferases"/>
    <property type="match status" value="1"/>
</dbReference>
<organism evidence="3 4">
    <name type="scientific">Paeniroseomonas aquatica</name>
    <dbReference type="NCBI Taxonomy" id="373043"/>
    <lineage>
        <taxon>Bacteria</taxon>
        <taxon>Pseudomonadati</taxon>
        <taxon>Pseudomonadota</taxon>
        <taxon>Alphaproteobacteria</taxon>
        <taxon>Acetobacterales</taxon>
        <taxon>Acetobacteraceae</taxon>
        <taxon>Paeniroseomonas</taxon>
    </lineage>
</organism>
<name>A0ABT8ABM3_9PROT</name>
<gene>
    <name evidence="3" type="ORF">QWZ14_22300</name>
</gene>
<evidence type="ECO:0000256" key="1">
    <source>
        <dbReference type="SAM" id="MobiDB-lite"/>
    </source>
</evidence>
<proteinExistence type="predicted"/>
<keyword evidence="4" id="KW-1185">Reference proteome</keyword>
<evidence type="ECO:0000259" key="2">
    <source>
        <dbReference type="Pfam" id="PF08241"/>
    </source>
</evidence>
<dbReference type="InterPro" id="IPR029044">
    <property type="entry name" value="Nucleotide-diphossugar_trans"/>
</dbReference>
<dbReference type="RefSeq" id="WP_290319130.1">
    <property type="nucleotide sequence ID" value="NZ_JAUFPN010000185.1"/>
</dbReference>
<dbReference type="InterPro" id="IPR029063">
    <property type="entry name" value="SAM-dependent_MTases_sf"/>
</dbReference>
<dbReference type="InterPro" id="IPR013216">
    <property type="entry name" value="Methyltransf_11"/>
</dbReference>
<dbReference type="CDD" id="cd02440">
    <property type="entry name" value="AdoMet_MTases"/>
    <property type="match status" value="1"/>
</dbReference>
<keyword evidence="3" id="KW-0808">Transferase</keyword>
<feature type="domain" description="Methyltransferase type 11" evidence="2">
    <location>
        <begin position="50"/>
        <end position="143"/>
    </location>
</feature>
<evidence type="ECO:0000313" key="4">
    <source>
        <dbReference type="Proteomes" id="UP001529369"/>
    </source>
</evidence>
<feature type="region of interest" description="Disordered" evidence="1">
    <location>
        <begin position="423"/>
        <end position="442"/>
    </location>
</feature>
<dbReference type="Pfam" id="PF08241">
    <property type="entry name" value="Methyltransf_11"/>
    <property type="match status" value="1"/>
</dbReference>
<comment type="caution">
    <text evidence="3">The sequence shown here is derived from an EMBL/GenBank/DDBJ whole genome shotgun (WGS) entry which is preliminary data.</text>
</comment>
<keyword evidence="3" id="KW-0489">Methyltransferase</keyword>
<dbReference type="EMBL" id="JAUFPN010000185">
    <property type="protein sequence ID" value="MDN3567120.1"/>
    <property type="molecule type" value="Genomic_DNA"/>
</dbReference>
<dbReference type="Gene3D" id="3.40.50.150">
    <property type="entry name" value="Vaccinia Virus protein VP39"/>
    <property type="match status" value="1"/>
</dbReference>
<dbReference type="Gene3D" id="3.90.550.10">
    <property type="entry name" value="Spore Coat Polysaccharide Biosynthesis Protein SpsA, Chain A"/>
    <property type="match status" value="1"/>
</dbReference>
<accession>A0ABT8ABM3</accession>
<dbReference type="GO" id="GO:0008168">
    <property type="term" value="F:methyltransferase activity"/>
    <property type="evidence" value="ECO:0007669"/>
    <property type="project" value="UniProtKB-KW"/>
</dbReference>
<protein>
    <submittedName>
        <fullName evidence="3">Methyltransferase domain-containing protein</fullName>
    </submittedName>
</protein>